<dbReference type="GO" id="GO:0005768">
    <property type="term" value="C:endosome"/>
    <property type="evidence" value="ECO:0007669"/>
    <property type="project" value="TreeGrafter"/>
</dbReference>
<evidence type="ECO:0000256" key="6">
    <source>
        <dbReference type="SAM" id="Phobius"/>
    </source>
</evidence>
<keyword evidence="5 6" id="KW-0472">Membrane</keyword>
<name>A0AAD6RLL1_9ROSI</name>
<keyword evidence="8" id="KW-1185">Reference proteome</keyword>
<accession>A0AAD6RLL1</accession>
<keyword evidence="4 6" id="KW-1133">Transmembrane helix</keyword>
<comment type="caution">
    <text evidence="7">The sequence shown here is derived from an EMBL/GenBank/DDBJ whole genome shotgun (WGS) entry which is preliminary data.</text>
</comment>
<comment type="subcellular location">
    <subcellularLocation>
        <location evidence="1">Membrane</location>
        <topology evidence="1">Multi-pass membrane protein</topology>
    </subcellularLocation>
</comment>
<protein>
    <submittedName>
        <fullName evidence="7">Uncharacterized protein</fullName>
    </submittedName>
</protein>
<dbReference type="Pfam" id="PF04133">
    <property type="entry name" value="Vps55"/>
    <property type="match status" value="1"/>
</dbReference>
<evidence type="ECO:0000256" key="4">
    <source>
        <dbReference type="ARBA" id="ARBA00022989"/>
    </source>
</evidence>
<dbReference type="PANTHER" id="PTHR12050:SF1">
    <property type="entry name" value="VACUOLAR PROTEIN SORTING-ASSOCIATED PROTEIN 55 HOMOLOG"/>
    <property type="match status" value="1"/>
</dbReference>
<dbReference type="AlphaFoldDB" id="A0AAD6RLL1"/>
<feature type="transmembrane region" description="Helical" evidence="6">
    <location>
        <begin position="297"/>
        <end position="322"/>
    </location>
</feature>
<feature type="transmembrane region" description="Helical" evidence="6">
    <location>
        <begin position="210"/>
        <end position="232"/>
    </location>
</feature>
<evidence type="ECO:0000256" key="5">
    <source>
        <dbReference type="ARBA" id="ARBA00023136"/>
    </source>
</evidence>
<dbReference type="EMBL" id="JAQIZT010000001">
    <property type="protein sequence ID" value="KAJ7011250.1"/>
    <property type="molecule type" value="Genomic_DNA"/>
</dbReference>
<comment type="similarity">
    <text evidence="2">Belongs to the OB-RGRP/VPS55 family.</text>
</comment>
<feature type="transmembrane region" description="Helical" evidence="6">
    <location>
        <begin position="238"/>
        <end position="256"/>
    </location>
</feature>
<gene>
    <name evidence="7" type="ORF">NC653_001622</name>
</gene>
<proteinExistence type="inferred from homology"/>
<dbReference type="PANTHER" id="PTHR12050">
    <property type="entry name" value="LEPTIN RECEPTOR-RELATED"/>
    <property type="match status" value="1"/>
</dbReference>
<evidence type="ECO:0000256" key="3">
    <source>
        <dbReference type="ARBA" id="ARBA00022692"/>
    </source>
</evidence>
<organism evidence="7 8">
    <name type="scientific">Populus alba x Populus x berolinensis</name>
    <dbReference type="NCBI Taxonomy" id="444605"/>
    <lineage>
        <taxon>Eukaryota</taxon>
        <taxon>Viridiplantae</taxon>
        <taxon>Streptophyta</taxon>
        <taxon>Embryophyta</taxon>
        <taxon>Tracheophyta</taxon>
        <taxon>Spermatophyta</taxon>
        <taxon>Magnoliopsida</taxon>
        <taxon>eudicotyledons</taxon>
        <taxon>Gunneridae</taxon>
        <taxon>Pentapetalae</taxon>
        <taxon>rosids</taxon>
        <taxon>fabids</taxon>
        <taxon>Malpighiales</taxon>
        <taxon>Salicaceae</taxon>
        <taxon>Saliceae</taxon>
        <taxon>Populus</taxon>
    </lineage>
</organism>
<dbReference type="GO" id="GO:0016020">
    <property type="term" value="C:membrane"/>
    <property type="evidence" value="ECO:0007669"/>
    <property type="project" value="UniProtKB-SubCell"/>
</dbReference>
<feature type="transmembrane region" description="Helical" evidence="6">
    <location>
        <begin position="268"/>
        <end position="291"/>
    </location>
</feature>
<evidence type="ECO:0000256" key="1">
    <source>
        <dbReference type="ARBA" id="ARBA00004141"/>
    </source>
</evidence>
<evidence type="ECO:0000313" key="7">
    <source>
        <dbReference type="EMBL" id="KAJ7011250.1"/>
    </source>
</evidence>
<evidence type="ECO:0000313" key="8">
    <source>
        <dbReference type="Proteomes" id="UP001164929"/>
    </source>
</evidence>
<evidence type="ECO:0000256" key="2">
    <source>
        <dbReference type="ARBA" id="ARBA00005645"/>
    </source>
</evidence>
<sequence length="331" mass="36839">MARANFPNQFKQGKIHDYRHDQIHRLIPFSIKQNLSFLWAKADDPVIGRPPPKVHILHLLSLTSRPFPQVRATEDAIASTAMSLGNSCFEGNKLWGGSILDDIVDGCEELLDKSRFGRLFGVKDMGFVTSVFCRSQRRRGKGDLLKTICCSKKKSPQQHLKYNFGISLRLKKLELLISYSYFCMNEISTGEVMMPDLLGDMWACLRIGKLGFLAILVSGGIVLQILACALYNNWWPMLSVIMYVLLPMPLLFFAGSNRSSLLTESDNGWVNATKSLTGASAIGSIAIPVILKHAGVIGWGALAMELSSFFVFVIAIMCYIGLNDDDDYSML</sequence>
<reference evidence="7 8" key="1">
    <citation type="journal article" date="2023" name="Mol. Ecol. Resour.">
        <title>Chromosome-level genome assembly of a triploid poplar Populus alba 'Berolinensis'.</title>
        <authorList>
            <person name="Chen S."/>
            <person name="Yu Y."/>
            <person name="Wang X."/>
            <person name="Wang S."/>
            <person name="Zhang T."/>
            <person name="Zhou Y."/>
            <person name="He R."/>
            <person name="Meng N."/>
            <person name="Wang Y."/>
            <person name="Liu W."/>
            <person name="Liu Z."/>
            <person name="Liu J."/>
            <person name="Guo Q."/>
            <person name="Huang H."/>
            <person name="Sederoff R.R."/>
            <person name="Wang G."/>
            <person name="Qu G."/>
            <person name="Chen S."/>
        </authorList>
    </citation>
    <scope>NUCLEOTIDE SEQUENCE [LARGE SCALE GENOMIC DNA]</scope>
    <source>
        <strain evidence="7">SC-2020</strain>
    </source>
</reference>
<dbReference type="GO" id="GO:0032511">
    <property type="term" value="P:late endosome to vacuole transport via multivesicular body sorting pathway"/>
    <property type="evidence" value="ECO:0007669"/>
    <property type="project" value="TreeGrafter"/>
</dbReference>
<dbReference type="InterPro" id="IPR007262">
    <property type="entry name" value="Vps55/LEPROT"/>
</dbReference>
<keyword evidence="3 6" id="KW-0812">Transmembrane</keyword>
<dbReference type="Proteomes" id="UP001164929">
    <property type="component" value="Chromosome 1"/>
</dbReference>